<comment type="caution">
    <text evidence="2">The sequence shown here is derived from an EMBL/GenBank/DDBJ whole genome shotgun (WGS) entry which is preliminary data.</text>
</comment>
<feature type="compositionally biased region" description="Low complexity" evidence="1">
    <location>
        <begin position="15"/>
        <end position="26"/>
    </location>
</feature>
<sequence length="765" mass="83588">MSRPRTPATTSDTFSDSGSLSDLESGWTDLSSNRSGGYVHAFSMNGDVSDGEDLLFEEYTWEGILHGDNDGDERSEGEPIALPVPNPISSCPSPPHRSVSKLDLNDISPRLVPSGVPIDTDLSSYCSIRASQTTLRLSFPDPLSDSREDILPTHVVHSKHEGAEHHVEVDDLGHLAGSFNSSEGITSKITDSSSFVLGDPSPRCAVIFLGYNPLRSLKSSLLDFLLNAIVTSLEGFPVPSNDLQFSRTLRVAFTRKTSSVQPGSDSGVNLDYIFISDRTTTSDMKYIFRDDLTVLSQHPIETLACPTLAVVFLQPPNRCPPLSNLPHKVKYLPVLLHSLGNDSISSLLDLSPSILFDSTQLSIPLPGNSRHLEALQQCQELGISESRIDGATADILTVEQLTVSSPQHLSDKLKVFFTENHGITTSPECTEGKVVTGLSQKLVIILVAILCSTTLLLSNIMKSARPVSTYSDDYISVQGKSKSSSSILCPVSTIFLESTHAMHVAIATNMAKALGVSVIGYETKSLNAYPAVDSTTVCMPRISFTSARGSPPTLESSPPILTLDPPAIKTLTLTPGKSVIRTLAVSAESISRQSNTLTIRLTTAVSPFVDVICRDLQDLFDAIDALLRAVRELQGEALHSFSGFVDVIKEQANRGIQDFSSKVSNIAHSFGELAFYRHARAQNGARKVKAAGERYITSAKKRFRARWKRARGNAGKALKEGLFARNIMWNMPENHDSVDDKRKVSRQRQNQMREESKTWRRPFYV</sequence>
<protein>
    <submittedName>
        <fullName evidence="2">Uncharacterized protein</fullName>
    </submittedName>
</protein>
<organism evidence="2 3">
    <name type="scientific">Clathrus columnatus</name>
    <dbReference type="NCBI Taxonomy" id="1419009"/>
    <lineage>
        <taxon>Eukaryota</taxon>
        <taxon>Fungi</taxon>
        <taxon>Dikarya</taxon>
        <taxon>Basidiomycota</taxon>
        <taxon>Agaricomycotina</taxon>
        <taxon>Agaricomycetes</taxon>
        <taxon>Phallomycetidae</taxon>
        <taxon>Phallales</taxon>
        <taxon>Clathraceae</taxon>
        <taxon>Clathrus</taxon>
    </lineage>
</organism>
<evidence type="ECO:0000256" key="1">
    <source>
        <dbReference type="SAM" id="MobiDB-lite"/>
    </source>
</evidence>
<feature type="region of interest" description="Disordered" evidence="1">
    <location>
        <begin position="1"/>
        <end position="27"/>
    </location>
</feature>
<dbReference type="EMBL" id="BPWL01000003">
    <property type="protein sequence ID" value="GJJ08621.1"/>
    <property type="molecule type" value="Genomic_DNA"/>
</dbReference>
<gene>
    <name evidence="2" type="ORF">Clacol_002840</name>
</gene>
<feature type="region of interest" description="Disordered" evidence="1">
    <location>
        <begin position="734"/>
        <end position="765"/>
    </location>
</feature>
<proteinExistence type="predicted"/>
<keyword evidence="3" id="KW-1185">Reference proteome</keyword>
<reference evidence="2" key="1">
    <citation type="submission" date="2021-10" db="EMBL/GenBank/DDBJ databases">
        <title>De novo Genome Assembly of Clathrus columnatus (Basidiomycota, Fungi) Using Illumina and Nanopore Sequence Data.</title>
        <authorList>
            <person name="Ogiso-Tanaka E."/>
            <person name="Itagaki H."/>
            <person name="Hosoya T."/>
            <person name="Hosaka K."/>
        </authorList>
    </citation>
    <scope>NUCLEOTIDE SEQUENCE</scope>
    <source>
        <strain evidence="2">MO-923</strain>
    </source>
</reference>
<dbReference type="Proteomes" id="UP001050691">
    <property type="component" value="Unassembled WGS sequence"/>
</dbReference>
<accession>A0AAV5A6I7</accession>
<dbReference type="AlphaFoldDB" id="A0AAV5A6I7"/>
<name>A0AAV5A6I7_9AGAM</name>
<evidence type="ECO:0000313" key="2">
    <source>
        <dbReference type="EMBL" id="GJJ08621.1"/>
    </source>
</evidence>
<evidence type="ECO:0000313" key="3">
    <source>
        <dbReference type="Proteomes" id="UP001050691"/>
    </source>
</evidence>